<dbReference type="PANTHER" id="PTHR14212">
    <property type="entry name" value="U4/U6-ASSOCIATED RNA SPLICING FACTOR-RELATED"/>
    <property type="match status" value="1"/>
</dbReference>
<evidence type="ECO:0000256" key="4">
    <source>
        <dbReference type="ARBA" id="ARBA00023242"/>
    </source>
</evidence>
<evidence type="ECO:0000313" key="9">
    <source>
        <dbReference type="Proteomes" id="UP001375240"/>
    </source>
</evidence>
<dbReference type="GO" id="GO:0046540">
    <property type="term" value="C:U4/U6 x U5 tri-snRNP complex"/>
    <property type="evidence" value="ECO:0007669"/>
    <property type="project" value="InterPro"/>
</dbReference>
<dbReference type="Pfam" id="PF06544">
    <property type="entry name" value="Prp3_C"/>
    <property type="match status" value="1"/>
</dbReference>
<keyword evidence="2" id="KW-0507">mRNA processing</keyword>
<dbReference type="EMBL" id="JAVHNQ010000002">
    <property type="protein sequence ID" value="KAK6355405.1"/>
    <property type="molecule type" value="Genomic_DNA"/>
</dbReference>
<gene>
    <name evidence="8" type="ORF">TWF696_004509</name>
</gene>
<feature type="domain" description="Pre-mRNA-splicing factor 3" evidence="7">
    <location>
        <begin position="219"/>
        <end position="434"/>
    </location>
</feature>
<evidence type="ECO:0000259" key="6">
    <source>
        <dbReference type="Pfam" id="PF06544"/>
    </source>
</evidence>
<feature type="region of interest" description="Disordered" evidence="5">
    <location>
        <begin position="115"/>
        <end position="149"/>
    </location>
</feature>
<evidence type="ECO:0000313" key="8">
    <source>
        <dbReference type="EMBL" id="KAK6355405.1"/>
    </source>
</evidence>
<dbReference type="CDD" id="cd24162">
    <property type="entry name" value="Prp3_C"/>
    <property type="match status" value="1"/>
</dbReference>
<proteinExistence type="predicted"/>
<accession>A0AAV9V8T0</accession>
<reference evidence="8 9" key="1">
    <citation type="submission" date="2019-10" db="EMBL/GenBank/DDBJ databases">
        <authorList>
            <person name="Palmer J.M."/>
        </authorList>
    </citation>
    <scope>NUCLEOTIDE SEQUENCE [LARGE SCALE GENOMIC DNA]</scope>
    <source>
        <strain evidence="8 9">TWF696</strain>
    </source>
</reference>
<feature type="domain" description="Small nuclear ribonucleoprotein Prp3 C-terminal" evidence="6">
    <location>
        <begin position="458"/>
        <end position="589"/>
    </location>
</feature>
<sequence>MASHGSLKRPPSREPMPDSPTKKPRGMDSSSFSTTDSSLKSPAMLALEQKKKMMEEARARASALAASLGSRGSTSTTDTSKAPPSKTSQPQPFDAAKRRADLKAQVAAAVNRLSSSGLQSNASLPQAPEVRHQDQAEISQDGGRGRGGLDIGLHPALLADSMETSSSIGRGRHAMKPKFATTMANQKSDSLLQPLSHQQKGVRAIDIAKQPSEPITSRNPYFDPNISNEARGHHKGRTSKGLVFNQKGKFIEQANALRKQAKLDELKKRIATAARRAGIEEEMDTDKLFLHDPPPDVEWWDLGLCTNSNYDDMGPDNLKITGDDSVITIYIQHPILLDPPMEKHIPAAKPLPLTKREQKKARLQTRQAAHKENQAKIRLGLEPAPPPKVTMKNMMKVYNEEAVRDPTAVEARVKKQIAERLEKHLNANEERKLTKDQKLEKLHENQEKDLSKGVHCLVFRIENLSNPSHQFKIWKNAEQLALTGICIHNPKFNLVVVEGGQWAINKYRKLMLQRIKWTETSGGVDSEAEADSSAVTATTSMESNSCRLVWEGELKIRGFKRFTTNKCESEGEVRKLLERNKVENYWTLAKAKGPSQAS</sequence>
<organism evidence="8 9">
    <name type="scientific">Orbilia brochopaga</name>
    <dbReference type="NCBI Taxonomy" id="3140254"/>
    <lineage>
        <taxon>Eukaryota</taxon>
        <taxon>Fungi</taxon>
        <taxon>Dikarya</taxon>
        <taxon>Ascomycota</taxon>
        <taxon>Pezizomycotina</taxon>
        <taxon>Orbiliomycetes</taxon>
        <taxon>Orbiliales</taxon>
        <taxon>Orbiliaceae</taxon>
        <taxon>Orbilia</taxon>
    </lineage>
</organism>
<dbReference type="Pfam" id="PF08572">
    <property type="entry name" value="PRP3"/>
    <property type="match status" value="1"/>
</dbReference>
<dbReference type="InterPro" id="IPR027104">
    <property type="entry name" value="Prp3"/>
</dbReference>
<evidence type="ECO:0000256" key="5">
    <source>
        <dbReference type="SAM" id="MobiDB-lite"/>
    </source>
</evidence>
<dbReference type="GO" id="GO:0000398">
    <property type="term" value="P:mRNA splicing, via spliceosome"/>
    <property type="evidence" value="ECO:0007669"/>
    <property type="project" value="InterPro"/>
</dbReference>
<name>A0AAV9V8T0_9PEZI</name>
<dbReference type="Proteomes" id="UP001375240">
    <property type="component" value="Unassembled WGS sequence"/>
</dbReference>
<keyword evidence="9" id="KW-1185">Reference proteome</keyword>
<evidence type="ECO:0000256" key="1">
    <source>
        <dbReference type="ARBA" id="ARBA00004123"/>
    </source>
</evidence>
<comment type="caution">
    <text evidence="8">The sequence shown here is derived from an EMBL/GenBank/DDBJ whole genome shotgun (WGS) entry which is preliminary data.</text>
</comment>
<keyword evidence="4" id="KW-0539">Nucleus</keyword>
<feature type="compositionally biased region" description="Polar residues" evidence="5">
    <location>
        <begin position="115"/>
        <end position="124"/>
    </location>
</feature>
<dbReference type="AlphaFoldDB" id="A0AAV9V8T0"/>
<feature type="compositionally biased region" description="Low complexity" evidence="5">
    <location>
        <begin position="28"/>
        <end position="38"/>
    </location>
</feature>
<feature type="compositionally biased region" description="Basic and acidic residues" evidence="5">
    <location>
        <begin position="48"/>
        <end position="59"/>
    </location>
</feature>
<evidence type="ECO:0000259" key="7">
    <source>
        <dbReference type="Pfam" id="PF08572"/>
    </source>
</evidence>
<comment type="subcellular location">
    <subcellularLocation>
        <location evidence="1">Nucleus</location>
    </subcellularLocation>
</comment>
<evidence type="ECO:0000256" key="2">
    <source>
        <dbReference type="ARBA" id="ARBA00022664"/>
    </source>
</evidence>
<dbReference type="PANTHER" id="PTHR14212:SF0">
    <property type="entry name" value="U4_U6 SMALL NUCLEAR RIBONUCLEOPROTEIN PRP3"/>
    <property type="match status" value="1"/>
</dbReference>
<keyword evidence="3" id="KW-0508">mRNA splicing</keyword>
<dbReference type="InterPro" id="IPR010541">
    <property type="entry name" value="Prp3_C"/>
</dbReference>
<feature type="compositionally biased region" description="Low complexity" evidence="5">
    <location>
        <begin position="60"/>
        <end position="80"/>
    </location>
</feature>
<feature type="region of interest" description="Disordered" evidence="5">
    <location>
        <begin position="1"/>
        <end position="101"/>
    </location>
</feature>
<evidence type="ECO:0000256" key="3">
    <source>
        <dbReference type="ARBA" id="ARBA00023187"/>
    </source>
</evidence>
<dbReference type="InterPro" id="IPR013881">
    <property type="entry name" value="Pre-mRNA_splic_Prp3_dom"/>
</dbReference>
<protein>
    <submittedName>
        <fullName evidence="8">Uncharacterized protein</fullName>
    </submittedName>
</protein>